<dbReference type="Gene3D" id="2.60.40.2700">
    <property type="match status" value="2"/>
</dbReference>
<dbReference type="GO" id="GO:0005737">
    <property type="term" value="C:cytoplasm"/>
    <property type="evidence" value="ECO:0007669"/>
    <property type="project" value="InterPro"/>
</dbReference>
<dbReference type="GO" id="GO:0004668">
    <property type="term" value="F:protein-arginine deiminase activity"/>
    <property type="evidence" value="ECO:0007669"/>
    <property type="project" value="InterPro"/>
</dbReference>
<dbReference type="Proteomes" id="UP000244384">
    <property type="component" value="Chromosome"/>
</dbReference>
<reference evidence="2" key="1">
    <citation type="submission" date="2018-01" db="EMBL/GenBank/DDBJ databases">
        <authorList>
            <person name="Li J."/>
        </authorList>
    </citation>
    <scope>NUCLEOTIDE SEQUENCE [LARGE SCALE GENOMIC DNA]</scope>
    <source>
        <strain evidence="2">592</strain>
    </source>
</reference>
<dbReference type="Pfam" id="PF03068">
    <property type="entry name" value="PAD"/>
    <property type="match status" value="1"/>
</dbReference>
<dbReference type="SUPFAM" id="SSF55909">
    <property type="entry name" value="Pentein"/>
    <property type="match status" value="1"/>
</dbReference>
<dbReference type="GO" id="GO:0005509">
    <property type="term" value="F:calcium ion binding"/>
    <property type="evidence" value="ECO:0007669"/>
    <property type="project" value="InterPro"/>
</dbReference>
<dbReference type="InterPro" id="IPR013530">
    <property type="entry name" value="PAD_C"/>
</dbReference>
<sequence length="876" mass="93817">MATPVELCGNCASLYWARPADSGLELLPDERERMSLHIQQTRAPRTWARSGAFIATAAVLAGGGIQAIATPSVAANDTGALILSDTNRDGVIDAKDANGRASWSKDRGAFFLANLDDDTSRCPTIGSGGTQLTDVQLASCNDAADGVVNGDTDVKDLARIRVQPVDPDEVSAVRVELRGVGAAKVNVFVKRGEGSSAGDWTRLGANGALPSDLIEDGVELGIEGKDIIRDESWDGSVTVRVVHRSGSKQVATDEVQLRVAPLLFVTDSMPIEKLYMADNETSVYEDVEMPAPTAGTLRTRQSAEAMAADFLAGMERMDGDVQLEKLPSMQGARGGGDGTDIWTQDIMEPGLMSIPSGDGEQQMRVFVRAPVRDGRDNAGSNPFRQTGRVVFTELRGPDVAGIQHFDPAYVPPTIAGMSYDSRGSTGNYGTLPAYEHNGKSYPLGRKVFGAVPGTEFTADPAFNKMLALQGFQDPITVDTSWLNVGHIDEFMSVIPADNDRGWALVAADPKLALDMLEELVEDGRGDERLYTAYDLVPPEGTTPPTTTIAEAVNDPLIVNGTAIGHAGVNRALKVLREEAGLTEADIIRVPVLYREGAAGRGRVGVQVPNASNLIGTGHDVVLIPTQHAPAVDGQDVFQAEIEARFAEIGTEVQWAEDYFYTNRGGQIHCVTNALRDTTYGDSWWTEGEKKSVAPEGPKEFLTVSQPSVSGVLQAGRTLTVRRGSLSPSPDAVTYQWYRGSTLIPGATSNRLKLQSGWGGQVIRVAIASSKRGYATVTTMTTVGSVPRTFTQSKRPSVRGSHKVGKTLTLRAGSLSPKASSVTYRWYVSNKAIPGATKTRLKLKKQWAGRTIKVVITSKKSGFTTKATTVKVGKVRR</sequence>
<proteinExistence type="predicted"/>
<dbReference type="AlphaFoldDB" id="A0A2S0WPR6"/>
<name>A0A2S0WPR6_9ACTN</name>
<dbReference type="InterPro" id="IPR036556">
    <property type="entry name" value="PAD_central_sf"/>
</dbReference>
<accession>A0A2S0WPR6</accession>
<keyword evidence="2" id="KW-1185">Reference proteome</keyword>
<dbReference type="PANTHER" id="PTHR10837">
    <property type="entry name" value="PEPTIDYLARGININE DEIMINASE"/>
    <property type="match status" value="1"/>
</dbReference>
<dbReference type="EMBL" id="CP026952">
    <property type="protein sequence ID" value="AWB93317.1"/>
    <property type="molecule type" value="Genomic_DNA"/>
</dbReference>
<evidence type="ECO:0000313" key="1">
    <source>
        <dbReference type="EMBL" id="AWB93317.1"/>
    </source>
</evidence>
<evidence type="ECO:0000313" key="2">
    <source>
        <dbReference type="Proteomes" id="UP000244384"/>
    </source>
</evidence>
<organism evidence="1 2">
    <name type="scientific">Aeromicrobium chenweiae</name>
    <dbReference type="NCBI Taxonomy" id="2079793"/>
    <lineage>
        <taxon>Bacteria</taxon>
        <taxon>Bacillati</taxon>
        <taxon>Actinomycetota</taxon>
        <taxon>Actinomycetes</taxon>
        <taxon>Propionibacteriales</taxon>
        <taxon>Nocardioidaceae</taxon>
        <taxon>Aeromicrobium</taxon>
    </lineage>
</organism>
<dbReference type="Gene3D" id="2.60.40.1700">
    <property type="entry name" value="Protein-arginine deiminase, central domain"/>
    <property type="match status" value="1"/>
</dbReference>
<accession>A0A5F2F1I9</accession>
<protein>
    <submittedName>
        <fullName evidence="1">Uncharacterized protein</fullName>
    </submittedName>
</protein>
<dbReference type="KEGG" id="aez:C3E78_14475"/>
<dbReference type="SUPFAM" id="SSF110083">
    <property type="entry name" value="Peptidylarginine deiminase Pad4, middle domain"/>
    <property type="match status" value="1"/>
</dbReference>
<dbReference type="InterPro" id="IPR004303">
    <property type="entry name" value="PAD"/>
</dbReference>
<dbReference type="Gene3D" id="3.75.10.10">
    <property type="entry name" value="L-arginine/glycine Amidinotransferase, Chain A"/>
    <property type="match status" value="1"/>
</dbReference>
<gene>
    <name evidence="1" type="ORF">C3E78_14475</name>
</gene>
<dbReference type="PANTHER" id="PTHR10837:SF8">
    <property type="entry name" value="PROTEIN-ARGININE DEIMINASE"/>
    <property type="match status" value="1"/>
</dbReference>